<dbReference type="PANTHER" id="PTHR30273:SF2">
    <property type="entry name" value="PROTEIN FECR"/>
    <property type="match status" value="1"/>
</dbReference>
<keyword evidence="5" id="KW-1185">Reference proteome</keyword>
<dbReference type="InterPro" id="IPR006860">
    <property type="entry name" value="FecR"/>
</dbReference>
<dbReference type="AlphaFoldDB" id="A0A516GUU9"/>
<evidence type="ECO:0000256" key="1">
    <source>
        <dbReference type="SAM" id="Phobius"/>
    </source>
</evidence>
<evidence type="ECO:0000259" key="2">
    <source>
        <dbReference type="Pfam" id="PF04773"/>
    </source>
</evidence>
<reference evidence="4 5" key="1">
    <citation type="submission" date="2019-07" db="EMBL/GenBank/DDBJ databases">
        <title>Genome sequencing for Formosa sp. PS13.</title>
        <authorList>
            <person name="Park S.-J."/>
        </authorList>
    </citation>
    <scope>NUCLEOTIDE SEQUENCE [LARGE SCALE GENOMIC DNA]</scope>
    <source>
        <strain evidence="4 5">PS13</strain>
    </source>
</reference>
<protein>
    <submittedName>
        <fullName evidence="4">FecR family protein</fullName>
    </submittedName>
</protein>
<dbReference type="PIRSF" id="PIRSF018266">
    <property type="entry name" value="FecR"/>
    <property type="match status" value="1"/>
</dbReference>
<dbReference type="Proteomes" id="UP000319209">
    <property type="component" value="Chromosome"/>
</dbReference>
<proteinExistence type="predicted"/>
<dbReference type="EMBL" id="CP041637">
    <property type="protein sequence ID" value="QDO95160.1"/>
    <property type="molecule type" value="Genomic_DNA"/>
</dbReference>
<evidence type="ECO:0000313" key="5">
    <source>
        <dbReference type="Proteomes" id="UP000319209"/>
    </source>
</evidence>
<sequence>MTEKEFKRILKKYETGIASQEDIKLIDAFFEAMNKTGDSPKEFKYNLALKNRIHQNIEKKKQPKRFSRIGIAASIIILLSFSLFFMLKSDLFSTNKSEYLIANIIKTTPSGTQESVQLPDGTMVILNANSTLEYPKVFNDSIRFVKLKGQAFFNVTKNPDQPFVIKTQTVSTRVLGTSFNVTTLDSIVEVIVNTGLVNVSSQTNSVLVKPNQKVTYNNNTNTLSKTAVNAELNTLWWKEEVVLEQVKILELAKALEQVYKIPFVITNKNIEQMYFYSLRIRKDESLDDLISRINFINEVKLIKHNSMIEITKD</sequence>
<evidence type="ECO:0000259" key="3">
    <source>
        <dbReference type="Pfam" id="PF16344"/>
    </source>
</evidence>
<accession>A0A516GUU9</accession>
<dbReference type="Pfam" id="PF04773">
    <property type="entry name" value="FecR"/>
    <property type="match status" value="1"/>
</dbReference>
<feature type="domain" description="FecR protein" evidence="2">
    <location>
        <begin position="107"/>
        <end position="197"/>
    </location>
</feature>
<organism evidence="4 5">
    <name type="scientific">Formosa sediminum</name>
    <dbReference type="NCBI Taxonomy" id="2594004"/>
    <lineage>
        <taxon>Bacteria</taxon>
        <taxon>Pseudomonadati</taxon>
        <taxon>Bacteroidota</taxon>
        <taxon>Flavobacteriia</taxon>
        <taxon>Flavobacteriales</taxon>
        <taxon>Flavobacteriaceae</taxon>
        <taxon>Formosa</taxon>
    </lineage>
</organism>
<dbReference type="InterPro" id="IPR012373">
    <property type="entry name" value="Ferrdict_sens_TM"/>
</dbReference>
<gene>
    <name evidence="4" type="ORF">FNB79_14655</name>
</gene>
<feature type="transmembrane region" description="Helical" evidence="1">
    <location>
        <begin position="69"/>
        <end position="87"/>
    </location>
</feature>
<keyword evidence="1" id="KW-0812">Transmembrane</keyword>
<dbReference type="RefSeq" id="WP_143382068.1">
    <property type="nucleotide sequence ID" value="NZ_CP041637.1"/>
</dbReference>
<dbReference type="Gene3D" id="2.60.120.1440">
    <property type="match status" value="1"/>
</dbReference>
<name>A0A516GUU9_9FLAO</name>
<evidence type="ECO:0000313" key="4">
    <source>
        <dbReference type="EMBL" id="QDO95160.1"/>
    </source>
</evidence>
<keyword evidence="1" id="KW-0472">Membrane</keyword>
<dbReference type="InterPro" id="IPR032508">
    <property type="entry name" value="FecR_C"/>
</dbReference>
<dbReference type="KEGG" id="fop:FNB79_14655"/>
<dbReference type="PANTHER" id="PTHR30273">
    <property type="entry name" value="PERIPLASMIC SIGNAL SENSOR AND SIGMA FACTOR ACTIVATOR FECR-RELATED"/>
    <property type="match status" value="1"/>
</dbReference>
<dbReference type="GO" id="GO:0016989">
    <property type="term" value="F:sigma factor antagonist activity"/>
    <property type="evidence" value="ECO:0007669"/>
    <property type="project" value="TreeGrafter"/>
</dbReference>
<dbReference type="Pfam" id="PF16344">
    <property type="entry name" value="FecR_C"/>
    <property type="match status" value="1"/>
</dbReference>
<dbReference type="OrthoDB" id="704021at2"/>
<keyword evidence="1" id="KW-1133">Transmembrane helix</keyword>
<feature type="domain" description="Protein FecR C-terminal" evidence="3">
    <location>
        <begin position="242"/>
        <end position="305"/>
    </location>
</feature>